<evidence type="ECO:0000313" key="3">
    <source>
        <dbReference type="Proteomes" id="UP000184188"/>
    </source>
</evidence>
<reference evidence="3" key="1">
    <citation type="journal article" date="2017" name="Genome Biol.">
        <title>Comparative genomics reveals high biological diversity and specific adaptations in the industrially and medically important fungal genus Aspergillus.</title>
        <authorList>
            <person name="de Vries R.P."/>
            <person name="Riley R."/>
            <person name="Wiebenga A."/>
            <person name="Aguilar-Osorio G."/>
            <person name="Amillis S."/>
            <person name="Uchima C.A."/>
            <person name="Anderluh G."/>
            <person name="Asadollahi M."/>
            <person name="Askin M."/>
            <person name="Barry K."/>
            <person name="Battaglia E."/>
            <person name="Bayram O."/>
            <person name="Benocci T."/>
            <person name="Braus-Stromeyer S.A."/>
            <person name="Caldana C."/>
            <person name="Canovas D."/>
            <person name="Cerqueira G.C."/>
            <person name="Chen F."/>
            <person name="Chen W."/>
            <person name="Choi C."/>
            <person name="Clum A."/>
            <person name="Dos Santos R.A."/>
            <person name="Damasio A.R."/>
            <person name="Diallinas G."/>
            <person name="Emri T."/>
            <person name="Fekete E."/>
            <person name="Flipphi M."/>
            <person name="Freyberg S."/>
            <person name="Gallo A."/>
            <person name="Gournas C."/>
            <person name="Habgood R."/>
            <person name="Hainaut M."/>
            <person name="Harispe M.L."/>
            <person name="Henrissat B."/>
            <person name="Hilden K.S."/>
            <person name="Hope R."/>
            <person name="Hossain A."/>
            <person name="Karabika E."/>
            <person name="Karaffa L."/>
            <person name="Karanyi Z."/>
            <person name="Krasevec N."/>
            <person name="Kuo A."/>
            <person name="Kusch H."/>
            <person name="LaButti K."/>
            <person name="Lagendijk E.L."/>
            <person name="Lapidus A."/>
            <person name="Levasseur A."/>
            <person name="Lindquist E."/>
            <person name="Lipzen A."/>
            <person name="Logrieco A.F."/>
            <person name="MacCabe A."/>
            <person name="Maekelae M.R."/>
            <person name="Malavazi I."/>
            <person name="Melin P."/>
            <person name="Meyer V."/>
            <person name="Mielnichuk N."/>
            <person name="Miskei M."/>
            <person name="Molnar A.P."/>
            <person name="Mule G."/>
            <person name="Ngan C.Y."/>
            <person name="Orejas M."/>
            <person name="Orosz E."/>
            <person name="Ouedraogo J.P."/>
            <person name="Overkamp K.M."/>
            <person name="Park H.-S."/>
            <person name="Perrone G."/>
            <person name="Piumi F."/>
            <person name="Punt P.J."/>
            <person name="Ram A.F."/>
            <person name="Ramon A."/>
            <person name="Rauscher S."/>
            <person name="Record E."/>
            <person name="Riano-Pachon D.M."/>
            <person name="Robert V."/>
            <person name="Roehrig J."/>
            <person name="Ruller R."/>
            <person name="Salamov A."/>
            <person name="Salih N.S."/>
            <person name="Samson R.A."/>
            <person name="Sandor E."/>
            <person name="Sanguinetti M."/>
            <person name="Schuetze T."/>
            <person name="Sepcic K."/>
            <person name="Shelest E."/>
            <person name="Sherlock G."/>
            <person name="Sophianopoulou V."/>
            <person name="Squina F.M."/>
            <person name="Sun H."/>
            <person name="Susca A."/>
            <person name="Todd R.B."/>
            <person name="Tsang A."/>
            <person name="Unkles S.E."/>
            <person name="van de Wiele N."/>
            <person name="van Rossen-Uffink D."/>
            <person name="Oliveira J.V."/>
            <person name="Vesth T.C."/>
            <person name="Visser J."/>
            <person name="Yu J.-H."/>
            <person name="Zhou M."/>
            <person name="Andersen M.R."/>
            <person name="Archer D.B."/>
            <person name="Baker S.E."/>
            <person name="Benoit I."/>
            <person name="Brakhage A.A."/>
            <person name="Braus G.H."/>
            <person name="Fischer R."/>
            <person name="Frisvad J.C."/>
            <person name="Goldman G.H."/>
            <person name="Houbraken J."/>
            <person name="Oakley B."/>
            <person name="Pocsi I."/>
            <person name="Scazzocchio C."/>
            <person name="Seiboth B."/>
            <person name="vanKuyk P.A."/>
            <person name="Wortman J."/>
            <person name="Dyer P.S."/>
            <person name="Grigoriev I.V."/>
        </authorList>
    </citation>
    <scope>NUCLEOTIDE SEQUENCE [LARGE SCALE GENOMIC DNA]</scope>
    <source>
        <strain evidence="3">CBS 506.65</strain>
    </source>
</reference>
<dbReference type="EMBL" id="KV878342">
    <property type="protein sequence ID" value="OJJ46557.1"/>
    <property type="molecule type" value="Genomic_DNA"/>
</dbReference>
<dbReference type="PANTHER" id="PTHR17985:SF8">
    <property type="entry name" value="TRANSPORT AND GOLGI ORGANIZATION PROTEIN 2 HOMOLOG"/>
    <property type="match status" value="1"/>
</dbReference>
<dbReference type="VEuPathDB" id="FungiDB:ASPZODRAFT_132623"/>
<feature type="region of interest" description="Disordered" evidence="1">
    <location>
        <begin position="300"/>
        <end position="329"/>
    </location>
</feature>
<dbReference type="Proteomes" id="UP000184188">
    <property type="component" value="Unassembled WGS sequence"/>
</dbReference>
<dbReference type="RefSeq" id="XP_022581067.1">
    <property type="nucleotide sequence ID" value="XM_022723071.1"/>
</dbReference>
<dbReference type="AlphaFoldDB" id="A0A1L9SHF0"/>
<evidence type="ECO:0000313" key="2">
    <source>
        <dbReference type="EMBL" id="OJJ46557.1"/>
    </source>
</evidence>
<dbReference type="PANTHER" id="PTHR17985">
    <property type="entry name" value="SER/THR-RICH PROTEIN T10 IN DGCR REGION"/>
    <property type="match status" value="1"/>
</dbReference>
<gene>
    <name evidence="2" type="ORF">ASPZODRAFT_132623</name>
</gene>
<dbReference type="Pfam" id="PF05742">
    <property type="entry name" value="TANGO2"/>
    <property type="match status" value="1"/>
</dbReference>
<evidence type="ECO:0008006" key="4">
    <source>
        <dbReference type="Google" id="ProtNLM"/>
    </source>
</evidence>
<organism evidence="2 3">
    <name type="scientific">Penicilliopsis zonata CBS 506.65</name>
    <dbReference type="NCBI Taxonomy" id="1073090"/>
    <lineage>
        <taxon>Eukaryota</taxon>
        <taxon>Fungi</taxon>
        <taxon>Dikarya</taxon>
        <taxon>Ascomycota</taxon>
        <taxon>Pezizomycotina</taxon>
        <taxon>Eurotiomycetes</taxon>
        <taxon>Eurotiomycetidae</taxon>
        <taxon>Eurotiales</taxon>
        <taxon>Aspergillaceae</taxon>
        <taxon>Penicilliopsis</taxon>
    </lineage>
</organism>
<dbReference type="GeneID" id="34609536"/>
<dbReference type="InterPro" id="IPR008551">
    <property type="entry name" value="TANGO2"/>
</dbReference>
<keyword evidence="3" id="KW-1185">Reference proteome</keyword>
<dbReference type="GO" id="GO:0005794">
    <property type="term" value="C:Golgi apparatus"/>
    <property type="evidence" value="ECO:0007669"/>
    <property type="project" value="TreeGrafter"/>
</dbReference>
<name>A0A1L9SHF0_9EURO</name>
<evidence type="ECO:0000256" key="1">
    <source>
        <dbReference type="SAM" id="MobiDB-lite"/>
    </source>
</evidence>
<dbReference type="GO" id="GO:0009306">
    <property type="term" value="P:protein secretion"/>
    <property type="evidence" value="ECO:0007669"/>
    <property type="project" value="TreeGrafter"/>
</dbReference>
<dbReference type="OrthoDB" id="191601at2759"/>
<sequence>MCIALVSTSHPSYSLIVIDNRDEFLRRPTSSLEWWPEPNGHVLASRDLARAVHGTWMGVTRQGKVAVLTNYREDTADAVSGMRSRGVIVNSWLATPADGSGTTREFAEEMIASQTFSGVGGFSLVFGRVNEPLAVVSNRSSQIENVDWIATEKKQTVGLSNTAFDDRSWPKILDGERLMEEAIASHVAAGENEEDLIQRLLAVLCTDTLPRMPEGSGLETYLPHLRKSIFIPVIGHTDRQPVPALDKEGAEERLKAASQPDAALDPAYIQGAYGTQKQTVVLVTDQGRVRYFERTLYDQQVNPVPQGEGDTSVEFTVEPPPSNPDEGSS</sequence>
<dbReference type="GO" id="GO:0007030">
    <property type="term" value="P:Golgi organization"/>
    <property type="evidence" value="ECO:0007669"/>
    <property type="project" value="TreeGrafter"/>
</dbReference>
<proteinExistence type="predicted"/>
<protein>
    <recommendedName>
        <fullName evidence="4">DUF833 domain-containing protein</fullName>
    </recommendedName>
</protein>
<accession>A0A1L9SHF0</accession>